<evidence type="ECO:0000313" key="4">
    <source>
        <dbReference type="Proteomes" id="UP000265540"/>
    </source>
</evidence>
<evidence type="ECO:0000256" key="1">
    <source>
        <dbReference type="SAM" id="MobiDB-lite"/>
    </source>
</evidence>
<feature type="region of interest" description="Disordered" evidence="1">
    <location>
        <begin position="75"/>
        <end position="97"/>
    </location>
</feature>
<gene>
    <name evidence="3" type="ORF">C4561_01155</name>
</gene>
<feature type="compositionally biased region" description="Gly residues" evidence="1">
    <location>
        <begin position="87"/>
        <end position="97"/>
    </location>
</feature>
<accession>A0A3A4ZMW5</accession>
<feature type="transmembrane region" description="Helical" evidence="2">
    <location>
        <begin position="36"/>
        <end position="56"/>
    </location>
</feature>
<evidence type="ECO:0008006" key="5">
    <source>
        <dbReference type="Google" id="ProtNLM"/>
    </source>
</evidence>
<sequence>MSIVACVASVDASDQMAPSSDTQTTESSDGEDSTDGVTVFIAIVLWIVVTVVLFLIDPTLGYLWLRFSLNVVSFGLTKGGSSSSRSGRGGGRSGRGN</sequence>
<evidence type="ECO:0000256" key="2">
    <source>
        <dbReference type="SAM" id="Phobius"/>
    </source>
</evidence>
<keyword evidence="2" id="KW-0812">Transmembrane</keyword>
<name>A0A3A4ZMW5_UNCKA</name>
<organism evidence="3 4">
    <name type="scientific">candidate division WWE3 bacterium</name>
    <dbReference type="NCBI Taxonomy" id="2053526"/>
    <lineage>
        <taxon>Bacteria</taxon>
        <taxon>Katanobacteria</taxon>
    </lineage>
</organism>
<keyword evidence="2" id="KW-0472">Membrane</keyword>
<dbReference type="Proteomes" id="UP000265540">
    <property type="component" value="Unassembled WGS sequence"/>
</dbReference>
<evidence type="ECO:0000313" key="3">
    <source>
        <dbReference type="EMBL" id="RJR27876.1"/>
    </source>
</evidence>
<protein>
    <recommendedName>
        <fullName evidence="5">Transmembrane protein</fullName>
    </recommendedName>
</protein>
<reference evidence="3 4" key="1">
    <citation type="journal article" date="2017" name="ISME J.">
        <title>Energy and carbon metabolisms in a deep terrestrial subsurface fluid microbial community.</title>
        <authorList>
            <person name="Momper L."/>
            <person name="Jungbluth S.P."/>
            <person name="Lee M.D."/>
            <person name="Amend J.P."/>
        </authorList>
    </citation>
    <scope>NUCLEOTIDE SEQUENCE [LARGE SCALE GENOMIC DNA]</scope>
    <source>
        <strain evidence="3">SURF_46</strain>
    </source>
</reference>
<feature type="compositionally biased region" description="Polar residues" evidence="1">
    <location>
        <begin position="16"/>
        <end position="27"/>
    </location>
</feature>
<dbReference type="EMBL" id="QZJF01000006">
    <property type="protein sequence ID" value="RJR27876.1"/>
    <property type="molecule type" value="Genomic_DNA"/>
</dbReference>
<comment type="caution">
    <text evidence="3">The sequence shown here is derived from an EMBL/GenBank/DDBJ whole genome shotgun (WGS) entry which is preliminary data.</text>
</comment>
<dbReference type="AlphaFoldDB" id="A0A3A4ZMW5"/>
<keyword evidence="2" id="KW-1133">Transmembrane helix</keyword>
<proteinExistence type="predicted"/>
<feature type="region of interest" description="Disordered" evidence="1">
    <location>
        <begin position="1"/>
        <end position="34"/>
    </location>
</feature>